<dbReference type="Pfam" id="PF00753">
    <property type="entry name" value="Lactamase_B"/>
    <property type="match status" value="1"/>
</dbReference>
<dbReference type="SUPFAM" id="SSF56281">
    <property type="entry name" value="Metallo-hydrolase/oxidoreductase"/>
    <property type="match status" value="1"/>
</dbReference>
<dbReference type="SMART" id="SM00849">
    <property type="entry name" value="Lactamase_B"/>
    <property type="match status" value="1"/>
</dbReference>
<feature type="domain" description="Metallo-beta-lactamase" evidence="5">
    <location>
        <begin position="50"/>
        <end position="257"/>
    </location>
</feature>
<name>A0ABY4JMC2_9BACI</name>
<reference evidence="6 7" key="1">
    <citation type="submission" date="2022-04" db="EMBL/GenBank/DDBJ databases">
        <title>Mechanism of arsenic methylation and mitigation arsenic toxicity by Bacillus sp. LH14 from an Arsenic-Contaminated Paddy Soil.</title>
        <authorList>
            <person name="Wang D."/>
        </authorList>
    </citation>
    <scope>NUCLEOTIDE SEQUENCE [LARGE SCALE GENOMIC DNA]</scope>
    <source>
        <strain evidence="6 7">LH14</strain>
    </source>
</reference>
<comment type="similarity">
    <text evidence="1">Belongs to the metallo-beta-lactamase superfamily.</text>
</comment>
<evidence type="ECO:0000259" key="5">
    <source>
        <dbReference type="SMART" id="SM00849"/>
    </source>
</evidence>
<dbReference type="CDD" id="cd07728">
    <property type="entry name" value="YtnP-like_MBL-fold"/>
    <property type="match status" value="1"/>
</dbReference>
<dbReference type="Proteomes" id="UP000830639">
    <property type="component" value="Chromosome"/>
</dbReference>
<dbReference type="PANTHER" id="PTHR42978:SF6">
    <property type="entry name" value="QUORUM-QUENCHING LACTONASE YTNP-RELATED"/>
    <property type="match status" value="1"/>
</dbReference>
<gene>
    <name evidence="6" type="ORF">MY490_03820</name>
</gene>
<keyword evidence="3" id="KW-0378">Hydrolase</keyword>
<keyword evidence="4" id="KW-0862">Zinc</keyword>
<accession>A0ABY4JMC2</accession>
<dbReference type="Gene3D" id="3.60.15.10">
    <property type="entry name" value="Ribonuclease Z/Hydroxyacylglutathione hydrolase-like"/>
    <property type="match status" value="1"/>
</dbReference>
<evidence type="ECO:0000256" key="3">
    <source>
        <dbReference type="ARBA" id="ARBA00022801"/>
    </source>
</evidence>
<evidence type="ECO:0000256" key="4">
    <source>
        <dbReference type="ARBA" id="ARBA00022833"/>
    </source>
</evidence>
<protein>
    <submittedName>
        <fullName evidence="6">MBL fold metallo-hydrolase</fullName>
    </submittedName>
</protein>
<organism evidence="6 7">
    <name type="scientific">Gottfriedia acidiceleris</name>
    <dbReference type="NCBI Taxonomy" id="371036"/>
    <lineage>
        <taxon>Bacteria</taxon>
        <taxon>Bacillati</taxon>
        <taxon>Bacillota</taxon>
        <taxon>Bacilli</taxon>
        <taxon>Bacillales</taxon>
        <taxon>Bacillaceae</taxon>
        <taxon>Gottfriedia</taxon>
    </lineage>
</organism>
<dbReference type="PANTHER" id="PTHR42978">
    <property type="entry name" value="QUORUM-QUENCHING LACTONASE YTNP-RELATED-RELATED"/>
    <property type="match status" value="1"/>
</dbReference>
<evidence type="ECO:0000313" key="6">
    <source>
        <dbReference type="EMBL" id="UPM54986.1"/>
    </source>
</evidence>
<keyword evidence="2" id="KW-0479">Metal-binding</keyword>
<dbReference type="InterPro" id="IPR001279">
    <property type="entry name" value="Metallo-B-lactamas"/>
</dbReference>
<sequence>MEQLKIGTCTIHWLTGGNTHLDGGAMFGVVPKALWSKKYIVNDKNQIPLRTDPVFIQTNGLNIIIDSGIGVNKLNEKQKRNFGVTEDSALEESLAMHGLKLDDINYVIMTHLHFDHASGLTKFENGEFKPVFSNAKIITSQIEWDEMRSPNIRSSNTYWKENWEAIQHQVIAFEKEYSLTDEITIIHTGGHSDGHSIIKIETEDELLLHMGDLMPTHAHQSPLWVMAYDDYPMTSIYAKEKWVNFGLQKISWFTFYHDDVFRAIKWSAEGQVLQSIERSK</sequence>
<dbReference type="InterPro" id="IPR036866">
    <property type="entry name" value="RibonucZ/Hydroxyglut_hydro"/>
</dbReference>
<dbReference type="EMBL" id="CP096034">
    <property type="protein sequence ID" value="UPM54986.1"/>
    <property type="molecule type" value="Genomic_DNA"/>
</dbReference>
<proteinExistence type="inferred from homology"/>
<evidence type="ECO:0000256" key="2">
    <source>
        <dbReference type="ARBA" id="ARBA00022723"/>
    </source>
</evidence>
<dbReference type="RefSeq" id="WP_248268050.1">
    <property type="nucleotide sequence ID" value="NZ_CP096034.1"/>
</dbReference>
<evidence type="ECO:0000256" key="1">
    <source>
        <dbReference type="ARBA" id="ARBA00007749"/>
    </source>
</evidence>
<keyword evidence="7" id="KW-1185">Reference proteome</keyword>
<dbReference type="InterPro" id="IPR051013">
    <property type="entry name" value="MBL_superfamily_lactonases"/>
</dbReference>
<evidence type="ECO:0000313" key="7">
    <source>
        <dbReference type="Proteomes" id="UP000830639"/>
    </source>
</evidence>